<organism evidence="2 3">
    <name type="scientific">candidate division MSBL1 archaeon SCGC-AAA259A05</name>
    <dbReference type="NCBI Taxonomy" id="1698259"/>
    <lineage>
        <taxon>Archaea</taxon>
        <taxon>Methanobacteriati</taxon>
        <taxon>Methanobacteriota</taxon>
        <taxon>candidate division MSBL1</taxon>
    </lineage>
</organism>
<protein>
    <submittedName>
        <fullName evidence="2">Uncharacterized protein</fullName>
    </submittedName>
</protein>
<sequence>MLYKKGFELVDIGFRDMKWKFLILLTAPFLLIGLGADTASAHCPACAAGAVGGTLLGRWMGLTDLAIGLWEGVLVFSLALWSADFLERKVELLNFQREGALEALNCSLIFFIFVSTFYLTGLMEGAEYLFWLVDKLVLGVSAGIVLAWIGTLGSGWIKDKNGGEVLIPFQSTVIVLGTALLASGALEVFL</sequence>
<keyword evidence="3" id="KW-1185">Reference proteome</keyword>
<keyword evidence="1" id="KW-1133">Transmembrane helix</keyword>
<evidence type="ECO:0000313" key="3">
    <source>
        <dbReference type="Proteomes" id="UP000070163"/>
    </source>
</evidence>
<feature type="transmembrane region" description="Helical" evidence="1">
    <location>
        <begin position="165"/>
        <end position="186"/>
    </location>
</feature>
<keyword evidence="1" id="KW-0812">Transmembrane</keyword>
<comment type="caution">
    <text evidence="2">The sequence shown here is derived from an EMBL/GenBank/DDBJ whole genome shotgun (WGS) entry which is preliminary data.</text>
</comment>
<evidence type="ECO:0000256" key="1">
    <source>
        <dbReference type="SAM" id="Phobius"/>
    </source>
</evidence>
<feature type="transmembrane region" description="Helical" evidence="1">
    <location>
        <begin position="103"/>
        <end position="122"/>
    </location>
</feature>
<accession>A0A133UA42</accession>
<keyword evidence="1" id="KW-0472">Membrane</keyword>
<name>A0A133UA42_9EURY</name>
<evidence type="ECO:0000313" key="2">
    <source>
        <dbReference type="EMBL" id="KXA91038.1"/>
    </source>
</evidence>
<feature type="transmembrane region" description="Helical" evidence="1">
    <location>
        <begin position="128"/>
        <end position="153"/>
    </location>
</feature>
<feature type="transmembrane region" description="Helical" evidence="1">
    <location>
        <begin position="65"/>
        <end position="83"/>
    </location>
</feature>
<reference evidence="2 3" key="1">
    <citation type="journal article" date="2016" name="Sci. Rep.">
        <title>Metabolic traits of an uncultured archaeal lineage -MSBL1- from brine pools of the Red Sea.</title>
        <authorList>
            <person name="Mwirichia R."/>
            <person name="Alam I."/>
            <person name="Rashid M."/>
            <person name="Vinu M."/>
            <person name="Ba-Alawi W."/>
            <person name="Anthony Kamau A."/>
            <person name="Kamanda Ngugi D."/>
            <person name="Goker M."/>
            <person name="Klenk H.P."/>
            <person name="Bajic V."/>
            <person name="Stingl U."/>
        </authorList>
    </citation>
    <scope>NUCLEOTIDE SEQUENCE [LARGE SCALE GENOMIC DNA]</scope>
    <source>
        <strain evidence="2">SCGC-AAA259A05</strain>
    </source>
</reference>
<dbReference type="EMBL" id="LHXJ01000024">
    <property type="protein sequence ID" value="KXA91038.1"/>
    <property type="molecule type" value="Genomic_DNA"/>
</dbReference>
<proteinExistence type="predicted"/>
<dbReference type="AlphaFoldDB" id="A0A133UA42"/>
<gene>
    <name evidence="2" type="ORF">AKJ57_02685</name>
</gene>
<dbReference type="Proteomes" id="UP000070163">
    <property type="component" value="Unassembled WGS sequence"/>
</dbReference>